<keyword evidence="3" id="KW-1185">Reference proteome</keyword>
<comment type="similarity">
    <text evidence="1">Belongs to the BtpA family.</text>
</comment>
<accession>A0A5J6MCC8</accession>
<proteinExistence type="inferred from homology"/>
<dbReference type="Pfam" id="PF03437">
    <property type="entry name" value="BtpA"/>
    <property type="match status" value="1"/>
</dbReference>
<dbReference type="KEGG" id="htq:FRZ44_02790"/>
<dbReference type="NCBIfam" id="TIGR00259">
    <property type="entry name" value="thylakoid_BtpA"/>
    <property type="match status" value="1"/>
</dbReference>
<dbReference type="PIRSF" id="PIRSF005956">
    <property type="entry name" value="BtpA"/>
    <property type="match status" value="1"/>
</dbReference>
<dbReference type="EMBL" id="CP042906">
    <property type="protein sequence ID" value="QEX14999.1"/>
    <property type="molecule type" value="Genomic_DNA"/>
</dbReference>
<organism evidence="2 3">
    <name type="scientific">Hypericibacter terrae</name>
    <dbReference type="NCBI Taxonomy" id="2602015"/>
    <lineage>
        <taxon>Bacteria</taxon>
        <taxon>Pseudomonadati</taxon>
        <taxon>Pseudomonadota</taxon>
        <taxon>Alphaproteobacteria</taxon>
        <taxon>Rhodospirillales</taxon>
        <taxon>Dongiaceae</taxon>
        <taxon>Hypericibacter</taxon>
    </lineage>
</organism>
<keyword evidence="2" id="KW-0413">Isomerase</keyword>
<dbReference type="OrthoDB" id="9791357at2"/>
<dbReference type="InterPro" id="IPR011060">
    <property type="entry name" value="RibuloseP-bd_barrel"/>
</dbReference>
<gene>
    <name evidence="2" type="primary">btpA</name>
    <name evidence="2" type="ORF">FRZ44_02790</name>
</gene>
<dbReference type="Proteomes" id="UP000326202">
    <property type="component" value="Chromosome"/>
</dbReference>
<protein>
    <submittedName>
        <fullName evidence="2">Phosphorybosylanthranilate isomerase</fullName>
    </submittedName>
</protein>
<evidence type="ECO:0000313" key="2">
    <source>
        <dbReference type="EMBL" id="QEX14999.1"/>
    </source>
</evidence>
<dbReference type="PANTHER" id="PTHR21381">
    <property type="entry name" value="ZGC:162297"/>
    <property type="match status" value="1"/>
</dbReference>
<dbReference type="GO" id="GO:0016853">
    <property type="term" value="F:isomerase activity"/>
    <property type="evidence" value="ECO:0007669"/>
    <property type="project" value="UniProtKB-KW"/>
</dbReference>
<dbReference type="PANTHER" id="PTHR21381:SF3">
    <property type="entry name" value="SGC REGION PROTEIN SGCQ-RELATED"/>
    <property type="match status" value="1"/>
</dbReference>
<evidence type="ECO:0000256" key="1">
    <source>
        <dbReference type="ARBA" id="ARBA00006007"/>
    </source>
</evidence>
<dbReference type="RefSeq" id="WP_151175498.1">
    <property type="nucleotide sequence ID" value="NZ_CP042906.1"/>
</dbReference>
<reference evidence="2 3" key="1">
    <citation type="submission" date="2019-08" db="EMBL/GenBank/DDBJ databases">
        <title>Hyperibacter terrae gen. nov., sp. nov. and Hyperibacter viscosus sp. nov., two new members in the family Rhodospirillaceae isolated from the rhizosphere of Hypericum perforatum.</title>
        <authorList>
            <person name="Noviana Z."/>
        </authorList>
    </citation>
    <scope>NUCLEOTIDE SEQUENCE [LARGE SCALE GENOMIC DNA]</scope>
    <source>
        <strain evidence="2 3">R5913</strain>
    </source>
</reference>
<sequence>MTHFRDLFPRPKPIIGVIHLPALPGYPQSRGIDHAVEKALADLAALEAGGADGVLVENEDDRPHVVLSAPETTAAMTRITRELVMAARRCVIGVEILLNDPAASLAVARASGAKFIRTDYFVDPMERPEHGGAMHIDPEGVMAYRARIGAEDVLVLADIQVKYARMTVARGLDESARLAREHHAAAAIVSGNATAEPPRAAEVALAKRGAGAMPILLGSGTDLGNAAELLSIADGAIVGTSLKQGDYISLDKVKALVAAARSLAR</sequence>
<dbReference type="InterPro" id="IPR005137">
    <property type="entry name" value="BtpA"/>
</dbReference>
<evidence type="ECO:0000313" key="3">
    <source>
        <dbReference type="Proteomes" id="UP000326202"/>
    </source>
</evidence>
<dbReference type="AlphaFoldDB" id="A0A5J6MCC8"/>
<name>A0A5J6MCC8_9PROT</name>
<dbReference type="SUPFAM" id="SSF51366">
    <property type="entry name" value="Ribulose-phoshate binding barrel"/>
    <property type="match status" value="1"/>
</dbReference>